<proteinExistence type="predicted"/>
<comment type="caution">
    <text evidence="1">The sequence shown here is derived from an EMBL/GenBank/DDBJ whole genome shotgun (WGS) entry which is preliminary data.</text>
</comment>
<organism evidence="1 2">
    <name type="scientific">Kickxella alabastrina</name>
    <dbReference type="NCBI Taxonomy" id="61397"/>
    <lineage>
        <taxon>Eukaryota</taxon>
        <taxon>Fungi</taxon>
        <taxon>Fungi incertae sedis</taxon>
        <taxon>Zoopagomycota</taxon>
        <taxon>Kickxellomycotina</taxon>
        <taxon>Kickxellomycetes</taxon>
        <taxon>Kickxellales</taxon>
        <taxon>Kickxellaceae</taxon>
        <taxon>Kickxella</taxon>
    </lineage>
</organism>
<dbReference type="Proteomes" id="UP001150581">
    <property type="component" value="Unassembled WGS sequence"/>
</dbReference>
<keyword evidence="2" id="KW-1185">Reference proteome</keyword>
<reference evidence="1" key="1">
    <citation type="submission" date="2022-07" db="EMBL/GenBank/DDBJ databases">
        <title>Phylogenomic reconstructions and comparative analyses of Kickxellomycotina fungi.</title>
        <authorList>
            <person name="Reynolds N.K."/>
            <person name="Stajich J.E."/>
            <person name="Barry K."/>
            <person name="Grigoriev I.V."/>
            <person name="Crous P."/>
            <person name="Smith M.E."/>
        </authorList>
    </citation>
    <scope>NUCLEOTIDE SEQUENCE</scope>
    <source>
        <strain evidence="1">Benny 63K</strain>
    </source>
</reference>
<evidence type="ECO:0000313" key="1">
    <source>
        <dbReference type="EMBL" id="KAJ1898810.1"/>
    </source>
</evidence>
<evidence type="ECO:0000313" key="2">
    <source>
        <dbReference type="Proteomes" id="UP001150581"/>
    </source>
</evidence>
<gene>
    <name evidence="1" type="ORF">LPJ66_002514</name>
</gene>
<accession>A0ACC1IQA1</accession>
<dbReference type="EMBL" id="JANBPG010000207">
    <property type="protein sequence ID" value="KAJ1898810.1"/>
    <property type="molecule type" value="Genomic_DNA"/>
</dbReference>
<name>A0ACC1IQA1_9FUNG</name>
<sequence>MAKRRTVGQNRPKPIPATPAYASAANPTERSCAKSCAGWTLRRIALLYILFVTLFTCPNTPGHPICRIESLAHSVIVAPVQSYLVGTKTGARVNAAYNAHLVPFYHKHGAPAVVQAHSLLVDTALPVLRKATAPLCDATHRVVNPYAVKVSAVYATHAKPSVDLVLGVVCGVTQKYLVPTGSLLIQQAGRAVDSVVPVVRCAANDYVVPFFANHVQPRWSNQVKPAICDYSHVVIAYTRSNVLPGIADGAAETWRASQSFASVHVIPHAKRSAICAYAFTKTYICPSVHFLYARTLKSHVDQVVPWEKVQVASDKAAAIAWTILDVAKSFTEELFFMFYTIITGNEHPTVVERVKKVGMEQEKELMLRAKENSVVPMVTQSAGQIKGFARKVSGSARQWVQIARGWVGSAVEVAKEGVATYTSRMAETAVQQAAKATGAAAEATKVVAEQWSKATEHVAKPTATATATKPVVKPTTAAIVKKAETAAAPVVKKAQSVVKKAESVAAPITKKAETIAAPVVKKAESAAAPVVKKAESAAAPVVKKAESVIEKVVEAAGSATESAAEVIESATSVAAETVPKIFESVTSVVAKQVADTIKSITDQVAEIAKSVAEPVESAAESVVEKATENAAEAASSVTEAAAEIFESLTSVAAKTIPEIVESVASVAAETVPEIVETVTSAANQFAETVKSAAAPVINIGTAKLADAASSVTEAAASAISNIAEETSILGFLAKEELETIEETTEKQPPVAEDAASAILEARDAMAGIVIPAEDKAMFEDLINAASDSDNLEQFPQIVDDQTTADTPAVPEIISVIKKDVEPVVPAAALDEDSVDSIDEDVRKSASNWVKDARKSISKELAEERTRAVTQVADTPELSAVPEALSAENTLVAQQTDMAETMPVAVLASTIVIEEPTPVGSVPEGIVMANKPAAPAAVTSENKAEQPLGKRFEEEQKIADSEKTSGTKGPRKIKKTRRRAVKKTAAATAVTA</sequence>
<protein>
    <submittedName>
        <fullName evidence="1">Uncharacterized protein</fullName>
    </submittedName>
</protein>